<proteinExistence type="predicted"/>
<keyword evidence="1" id="KW-1133">Transmembrane helix</keyword>
<feature type="transmembrane region" description="Helical" evidence="1">
    <location>
        <begin position="21"/>
        <end position="49"/>
    </location>
</feature>
<organism evidence="2 3">
    <name type="scientific">Mesocricetibacter intestinalis</name>
    <dbReference type="NCBI Taxonomy" id="1521930"/>
    <lineage>
        <taxon>Bacteria</taxon>
        <taxon>Pseudomonadati</taxon>
        <taxon>Pseudomonadota</taxon>
        <taxon>Gammaproteobacteria</taxon>
        <taxon>Pasteurellales</taxon>
        <taxon>Pasteurellaceae</taxon>
        <taxon>Mesocricetibacter</taxon>
    </lineage>
</organism>
<sequence>MIVNPSIEKELKRFMQDQNRTYMYIIYALFALAVIFKPLAIFGAVFAFVKRDELPPNYQAHCSYLIKTFIVAFIAIFAAVISLIFWLVFAWYIYRVVNGFNKLHNGREIDGTSWLQ</sequence>
<dbReference type="EMBL" id="SNYQ01000008">
    <property type="protein sequence ID" value="TDQ56826.1"/>
    <property type="molecule type" value="Genomic_DNA"/>
</dbReference>
<dbReference type="OrthoDB" id="5690198at2"/>
<accession>A0A4R6V736</accession>
<dbReference type="RefSeq" id="WP_133545554.1">
    <property type="nucleotide sequence ID" value="NZ_SNYQ01000008.1"/>
</dbReference>
<reference evidence="2 3" key="1">
    <citation type="submission" date="2019-03" db="EMBL/GenBank/DDBJ databases">
        <title>Genomic Encyclopedia of Type Strains, Phase IV (KMG-IV): sequencing the most valuable type-strain genomes for metagenomic binning, comparative biology and taxonomic classification.</title>
        <authorList>
            <person name="Goeker M."/>
        </authorList>
    </citation>
    <scope>NUCLEOTIDE SEQUENCE [LARGE SCALE GENOMIC DNA]</scope>
    <source>
        <strain evidence="2 3">DSM 28403</strain>
    </source>
</reference>
<dbReference type="AlphaFoldDB" id="A0A4R6V736"/>
<comment type="caution">
    <text evidence="2">The sequence shown here is derived from an EMBL/GenBank/DDBJ whole genome shotgun (WGS) entry which is preliminary data.</text>
</comment>
<protein>
    <submittedName>
        <fullName evidence="2">Putative membrane protein</fullName>
    </submittedName>
</protein>
<evidence type="ECO:0000313" key="2">
    <source>
        <dbReference type="EMBL" id="TDQ56826.1"/>
    </source>
</evidence>
<feature type="transmembrane region" description="Helical" evidence="1">
    <location>
        <begin position="69"/>
        <end position="94"/>
    </location>
</feature>
<gene>
    <name evidence="2" type="ORF">EDC45_1785</name>
</gene>
<name>A0A4R6V736_9PAST</name>
<evidence type="ECO:0000313" key="3">
    <source>
        <dbReference type="Proteomes" id="UP000295657"/>
    </source>
</evidence>
<keyword evidence="1" id="KW-0472">Membrane</keyword>
<evidence type="ECO:0000256" key="1">
    <source>
        <dbReference type="SAM" id="Phobius"/>
    </source>
</evidence>
<dbReference type="Proteomes" id="UP000295657">
    <property type="component" value="Unassembled WGS sequence"/>
</dbReference>
<keyword evidence="3" id="KW-1185">Reference proteome</keyword>
<keyword evidence="1" id="KW-0812">Transmembrane</keyword>